<dbReference type="SMART" id="SM00233">
    <property type="entry name" value="PH"/>
    <property type="match status" value="1"/>
</dbReference>
<dbReference type="Proteomes" id="UP000251960">
    <property type="component" value="Chromosome 9"/>
</dbReference>
<evidence type="ECO:0000313" key="7">
    <source>
        <dbReference type="Proteomes" id="UP000251960"/>
    </source>
</evidence>
<name>A0A3L6D8T0_MAIZE</name>
<evidence type="ECO:0000313" key="6">
    <source>
        <dbReference type="EMBL" id="PWZ05000.1"/>
    </source>
</evidence>
<dbReference type="EMBL" id="NCVQ01000010">
    <property type="protein sequence ID" value="PWZ05000.1"/>
    <property type="molecule type" value="Genomic_DNA"/>
</dbReference>
<feature type="region of interest" description="Disordered" evidence="3">
    <location>
        <begin position="694"/>
        <end position="720"/>
    </location>
</feature>
<dbReference type="InterPro" id="IPR000198">
    <property type="entry name" value="RhoGAP_dom"/>
</dbReference>
<dbReference type="InterPro" id="IPR011993">
    <property type="entry name" value="PH-like_dom_sf"/>
</dbReference>
<evidence type="ECO:0000259" key="5">
    <source>
        <dbReference type="PROSITE" id="PS50238"/>
    </source>
</evidence>
<keyword evidence="1" id="KW-0343">GTPase activation</keyword>
<dbReference type="SUPFAM" id="SSF48350">
    <property type="entry name" value="GTPase activation domain, GAP"/>
    <property type="match status" value="1"/>
</dbReference>
<sequence length="720" mass="79739">MINIRLVQVLKSGHLLLSSKGIGWTSWKKRWFILTRASLVFFRSDPNVPPPRGAEPIVTLGGIDLNSSGSVAVKEERKLLTVFFPDGRDGRTFTLKAETTEDLNEWRNALESALAQAPSVANTMGQNPIFSTDVAAEPAEAPAEQSEDSSVIGRPAEFALVDADGSPSFLEKALKFIEDHGVKVEGILRQSADVEEVKRRIQDYEKGKNEFSPEEDAHVIGDCIKYVLREMPSSPVPASCCTALVKAYRSDKARRLDEISRVIYEVFPEPNRQLLQRTLKMMQIVESHKAVNRMSQSALAACMAPLLLRPLLLGECDIDNEFSMGGDSSFQLLQAAAAANHAQAIVIIMMEEFDQIFDDLEEGSCSSDAYTESEDDDVDKEYSTDNDINDDDDGSYDSGEDDIEEDLDYSDDSEHDSKINTNVKDGKARKDLSTEEIECCSDDESLIEKLESNKVDLQSKIAKEAKENAILQSSLEKRKEELHERRLALEKEVENLREQLQKERSLRTSLESGVMNLRRGQVSLPSTTDSKTKADLEEVATAESDIINLKQEVSDLRGQVSGQQLCCESCNKRLLNTDRLGGPESSSVAASPTIGSDSASGMVRMSNSFRSAFNMSGRELIFRLKKNRKHFRVISSNQGSKRHKIRLLRQTSQDFGGSIPPAASSALVKLTNRLNFLKERRALLASEMQSLDLGRPPAAAAAPSAKSPTPKGHERKKSRD</sequence>
<evidence type="ECO:0000256" key="1">
    <source>
        <dbReference type="ARBA" id="ARBA00022468"/>
    </source>
</evidence>
<feature type="coiled-coil region" evidence="2">
    <location>
        <begin position="440"/>
        <end position="513"/>
    </location>
</feature>
<dbReference type="InterPro" id="IPR052799">
    <property type="entry name" value="Rho_GAP_Regulators"/>
</dbReference>
<dbReference type="Pfam" id="PF14389">
    <property type="entry name" value="Lzipper-MIP1"/>
    <property type="match status" value="1"/>
</dbReference>
<protein>
    <submittedName>
        <fullName evidence="6">Rho GTPase-activating protein REN1</fullName>
    </submittedName>
</protein>
<organism evidence="6 7">
    <name type="scientific">Zea mays</name>
    <name type="common">Maize</name>
    <dbReference type="NCBI Taxonomy" id="4577"/>
    <lineage>
        <taxon>Eukaryota</taxon>
        <taxon>Viridiplantae</taxon>
        <taxon>Streptophyta</taxon>
        <taxon>Embryophyta</taxon>
        <taxon>Tracheophyta</taxon>
        <taxon>Spermatophyta</taxon>
        <taxon>Magnoliopsida</taxon>
        <taxon>Liliopsida</taxon>
        <taxon>Poales</taxon>
        <taxon>Poaceae</taxon>
        <taxon>PACMAD clade</taxon>
        <taxon>Panicoideae</taxon>
        <taxon>Andropogonodae</taxon>
        <taxon>Andropogoneae</taxon>
        <taxon>Tripsacinae</taxon>
        <taxon>Zea</taxon>
    </lineage>
</organism>
<comment type="caution">
    <text evidence="6">The sequence shown here is derived from an EMBL/GenBank/DDBJ whole genome shotgun (WGS) entry which is preliminary data.</text>
</comment>
<feature type="compositionally biased region" description="Low complexity" evidence="3">
    <location>
        <begin position="696"/>
        <end position="710"/>
    </location>
</feature>
<dbReference type="Pfam" id="PF00169">
    <property type="entry name" value="PH"/>
    <property type="match status" value="1"/>
</dbReference>
<dbReference type="InterPro" id="IPR001849">
    <property type="entry name" value="PH_domain"/>
</dbReference>
<evidence type="ECO:0000256" key="3">
    <source>
        <dbReference type="SAM" id="MobiDB-lite"/>
    </source>
</evidence>
<dbReference type="Gene3D" id="1.10.555.10">
    <property type="entry name" value="Rho GTPase activation protein"/>
    <property type="match status" value="1"/>
</dbReference>
<dbReference type="PANTHER" id="PTHR46265:SF16">
    <property type="entry name" value="OS03G0256800 PROTEIN"/>
    <property type="match status" value="1"/>
</dbReference>
<dbReference type="GO" id="GO:0007165">
    <property type="term" value="P:signal transduction"/>
    <property type="evidence" value="ECO:0007669"/>
    <property type="project" value="InterPro"/>
</dbReference>
<dbReference type="Gene3D" id="2.30.29.30">
    <property type="entry name" value="Pleckstrin-homology domain (PH domain)/Phosphotyrosine-binding domain (PTB)"/>
    <property type="match status" value="1"/>
</dbReference>
<feature type="region of interest" description="Disordered" evidence="3">
    <location>
        <begin position="364"/>
        <end position="433"/>
    </location>
</feature>
<evidence type="ECO:0000259" key="4">
    <source>
        <dbReference type="PROSITE" id="PS50003"/>
    </source>
</evidence>
<feature type="compositionally biased region" description="Basic and acidic residues" evidence="3">
    <location>
        <begin position="424"/>
        <end position="433"/>
    </location>
</feature>
<feature type="compositionally biased region" description="Acidic residues" evidence="3">
    <location>
        <begin position="387"/>
        <end position="414"/>
    </location>
</feature>
<evidence type="ECO:0000256" key="2">
    <source>
        <dbReference type="SAM" id="Coils"/>
    </source>
</evidence>
<keyword evidence="2" id="KW-0175">Coiled coil</keyword>
<dbReference type="PROSITE" id="PS50238">
    <property type="entry name" value="RHOGAP"/>
    <property type="match status" value="1"/>
</dbReference>
<gene>
    <name evidence="6" type="primary">REN1_1</name>
    <name evidence="6" type="ORF">Zm00014a_002364</name>
</gene>
<feature type="domain" description="PH" evidence="4">
    <location>
        <begin position="8"/>
        <end position="115"/>
    </location>
</feature>
<dbReference type="AlphaFoldDB" id="A0A3L6D8T0"/>
<dbReference type="CDD" id="cd00159">
    <property type="entry name" value="RhoGAP"/>
    <property type="match status" value="1"/>
</dbReference>
<dbReference type="InterPro" id="IPR008936">
    <property type="entry name" value="Rho_GTPase_activation_prot"/>
</dbReference>
<dbReference type="CDD" id="cd00821">
    <property type="entry name" value="PH"/>
    <property type="match status" value="1"/>
</dbReference>
<proteinExistence type="predicted"/>
<dbReference type="SUPFAM" id="SSF50729">
    <property type="entry name" value="PH domain-like"/>
    <property type="match status" value="1"/>
</dbReference>
<feature type="domain" description="Rho-GAP" evidence="5">
    <location>
        <begin position="158"/>
        <end position="357"/>
    </location>
</feature>
<reference evidence="6 7" key="1">
    <citation type="journal article" date="2018" name="Nat. Genet.">
        <title>Extensive intraspecific gene order and gene structural variations between Mo17 and other maize genomes.</title>
        <authorList>
            <person name="Sun S."/>
            <person name="Zhou Y."/>
            <person name="Chen J."/>
            <person name="Shi J."/>
            <person name="Zhao H."/>
            <person name="Zhao H."/>
            <person name="Song W."/>
            <person name="Zhang M."/>
            <person name="Cui Y."/>
            <person name="Dong X."/>
            <person name="Liu H."/>
            <person name="Ma X."/>
            <person name="Jiao Y."/>
            <person name="Wang B."/>
            <person name="Wei X."/>
            <person name="Stein J.C."/>
            <person name="Glaubitz J.C."/>
            <person name="Lu F."/>
            <person name="Yu G."/>
            <person name="Liang C."/>
            <person name="Fengler K."/>
            <person name="Li B."/>
            <person name="Rafalski A."/>
            <person name="Schnable P.S."/>
            <person name="Ware D.H."/>
            <person name="Buckler E.S."/>
            <person name="Lai J."/>
        </authorList>
    </citation>
    <scope>NUCLEOTIDE SEQUENCE [LARGE SCALE GENOMIC DNA]</scope>
    <source>
        <strain evidence="7">cv. Missouri 17</strain>
        <tissue evidence="6">Seedling</tissue>
    </source>
</reference>
<dbReference type="PANTHER" id="PTHR46265">
    <property type="entry name" value="RHO GTPASE-ACTIVATING PROTEIN 7"/>
    <property type="match status" value="1"/>
</dbReference>
<dbReference type="GO" id="GO:0005096">
    <property type="term" value="F:GTPase activator activity"/>
    <property type="evidence" value="ECO:0007669"/>
    <property type="project" value="UniProtKB-KW"/>
</dbReference>
<dbReference type="Pfam" id="PF00620">
    <property type="entry name" value="RhoGAP"/>
    <property type="match status" value="1"/>
</dbReference>
<dbReference type="SMART" id="SM00324">
    <property type="entry name" value="RhoGAP"/>
    <property type="match status" value="1"/>
</dbReference>
<dbReference type="InterPro" id="IPR025757">
    <property type="entry name" value="MIP1_Leuzipper"/>
</dbReference>
<dbReference type="ExpressionAtlas" id="A0A3L6D8T0">
    <property type="expression patterns" value="baseline and differential"/>
</dbReference>
<dbReference type="PROSITE" id="PS50003">
    <property type="entry name" value="PH_DOMAIN"/>
    <property type="match status" value="1"/>
</dbReference>
<accession>A0A3L6D8T0</accession>